<dbReference type="Pfam" id="PF12867">
    <property type="entry name" value="DinB_2"/>
    <property type="match status" value="1"/>
</dbReference>
<dbReference type="InterPro" id="IPR034660">
    <property type="entry name" value="DinB/YfiT-like"/>
</dbReference>
<dbReference type="NCBIfam" id="TIGR03440">
    <property type="entry name" value="egtB_TIGR03440"/>
    <property type="match status" value="1"/>
</dbReference>
<dbReference type="OrthoDB" id="9768004at2"/>
<dbReference type="EMBL" id="LSTO01000001">
    <property type="protein sequence ID" value="OWW19747.1"/>
    <property type="molecule type" value="Genomic_DNA"/>
</dbReference>
<evidence type="ECO:0000256" key="2">
    <source>
        <dbReference type="ARBA" id="ARBA00023004"/>
    </source>
</evidence>
<dbReference type="SUPFAM" id="SSF56436">
    <property type="entry name" value="C-type lectin-like"/>
    <property type="match status" value="1"/>
</dbReference>
<feature type="domain" description="Sulfatase-modifying factor enzyme-like" evidence="4">
    <location>
        <begin position="195"/>
        <end position="310"/>
    </location>
</feature>
<dbReference type="Gene3D" id="3.90.1580.10">
    <property type="entry name" value="paralog of FGE (formylglycine-generating enzyme)"/>
    <property type="match status" value="2"/>
</dbReference>
<comment type="pathway">
    <text evidence="3">Amino-acid biosynthesis; ergothioneine biosynthesis.</text>
</comment>
<organism evidence="6 7">
    <name type="scientific">Noviherbaspirillum denitrificans</name>
    <dbReference type="NCBI Taxonomy" id="1968433"/>
    <lineage>
        <taxon>Bacteria</taxon>
        <taxon>Pseudomonadati</taxon>
        <taxon>Pseudomonadota</taxon>
        <taxon>Betaproteobacteria</taxon>
        <taxon>Burkholderiales</taxon>
        <taxon>Oxalobacteraceae</taxon>
        <taxon>Noviherbaspirillum</taxon>
    </lineage>
</organism>
<dbReference type="PANTHER" id="PTHR23150">
    <property type="entry name" value="SULFATASE MODIFYING FACTOR 1, 2"/>
    <property type="match status" value="1"/>
</dbReference>
<evidence type="ECO:0000313" key="6">
    <source>
        <dbReference type="EMBL" id="OWW19747.1"/>
    </source>
</evidence>
<sequence length="411" mass="46704">MNVDTLAARYMAVRKHTLELAGPLSEEDCCVQSMPDASPIKWHMAHTTWFFETFILETHEPGFRPFHPLFRVLFNSYYNGVGDKHPRPQRGMLTRPPLREIVAYRHNVDERIAALLSEQTLTAELLALVETGLQHEQQHQELMLTDVKHMLSLNPLYPAYSHASFGPAPVAAPPSWVEHEAVLACIGHGGDGFCFDNETPRHRQFIESYAIASRLVNNREYLRFVEEGGYANPTWWLSEGWEWVQANRLGHPLYWRKDGASWKEFTLYGLHPLDPNRPLTHVSYFEADAYARWAGARLPSEAEWEHAVSSASSFGTHGLHPISSAREQAHGLCELFGACWQWTLSSYAPYPGYHPAKGAIGEYNGKFMSNQYVLRGSSCATPSGHARMTYRNFFPSAARWQFTGIRLARSL</sequence>
<evidence type="ECO:0000259" key="5">
    <source>
        <dbReference type="Pfam" id="PF12867"/>
    </source>
</evidence>
<dbReference type="PANTHER" id="PTHR23150:SF36">
    <property type="entry name" value="HERCYNINE OXYGENASE"/>
    <property type="match status" value="1"/>
</dbReference>
<evidence type="ECO:0000256" key="3">
    <source>
        <dbReference type="ARBA" id="ARBA00037882"/>
    </source>
</evidence>
<dbReference type="SUPFAM" id="SSF109854">
    <property type="entry name" value="DinB/YfiT-like putative metalloenzymes"/>
    <property type="match status" value="1"/>
</dbReference>
<dbReference type="Proteomes" id="UP000197535">
    <property type="component" value="Unassembled WGS sequence"/>
</dbReference>
<dbReference type="AlphaFoldDB" id="A0A254TC56"/>
<accession>A0A254TC56</accession>
<gene>
    <name evidence="6" type="ORF">AYR66_09760</name>
</gene>
<feature type="domain" description="Sulfatase-modifying factor enzyme-like" evidence="4">
    <location>
        <begin position="316"/>
        <end position="409"/>
    </location>
</feature>
<dbReference type="Pfam" id="PF03781">
    <property type="entry name" value="FGE-sulfatase"/>
    <property type="match status" value="2"/>
</dbReference>
<dbReference type="InterPro" id="IPR051043">
    <property type="entry name" value="Sulfatase_Mod_Factor_Kinase"/>
</dbReference>
<name>A0A254TC56_9BURK</name>
<evidence type="ECO:0000259" key="4">
    <source>
        <dbReference type="Pfam" id="PF03781"/>
    </source>
</evidence>
<proteinExistence type="predicted"/>
<evidence type="ECO:0000256" key="1">
    <source>
        <dbReference type="ARBA" id="ARBA00023002"/>
    </source>
</evidence>
<comment type="caution">
    <text evidence="6">The sequence shown here is derived from an EMBL/GenBank/DDBJ whole genome shotgun (WGS) entry which is preliminary data.</text>
</comment>
<evidence type="ECO:0008006" key="8">
    <source>
        <dbReference type="Google" id="ProtNLM"/>
    </source>
</evidence>
<dbReference type="InterPro" id="IPR017806">
    <property type="entry name" value="EgtB"/>
</dbReference>
<dbReference type="InterPro" id="IPR024775">
    <property type="entry name" value="DinB-like"/>
</dbReference>
<keyword evidence="7" id="KW-1185">Reference proteome</keyword>
<protein>
    <recommendedName>
        <fullName evidence="8">Sulfatase maturase</fullName>
    </recommendedName>
</protein>
<dbReference type="GO" id="GO:0052699">
    <property type="term" value="P:ergothioneine biosynthetic process"/>
    <property type="evidence" value="ECO:0007669"/>
    <property type="project" value="InterPro"/>
</dbReference>
<keyword evidence="1" id="KW-0560">Oxidoreductase</keyword>
<dbReference type="InterPro" id="IPR005532">
    <property type="entry name" value="SUMF_dom"/>
</dbReference>
<keyword evidence="2" id="KW-0408">Iron</keyword>
<feature type="domain" description="DinB-like" evidence="5">
    <location>
        <begin position="12"/>
        <end position="143"/>
    </location>
</feature>
<dbReference type="RefSeq" id="WP_088706652.1">
    <property type="nucleotide sequence ID" value="NZ_LSTO01000001.1"/>
</dbReference>
<evidence type="ECO:0000313" key="7">
    <source>
        <dbReference type="Proteomes" id="UP000197535"/>
    </source>
</evidence>
<dbReference type="InterPro" id="IPR042095">
    <property type="entry name" value="SUMF_sf"/>
</dbReference>
<reference evidence="6 7" key="1">
    <citation type="submission" date="2016-02" db="EMBL/GenBank/DDBJ databases">
        <authorList>
            <person name="Wen L."/>
            <person name="He K."/>
            <person name="Yang H."/>
        </authorList>
    </citation>
    <scope>NUCLEOTIDE SEQUENCE [LARGE SCALE GENOMIC DNA]</scope>
    <source>
        <strain evidence="6 7">TSA40</strain>
    </source>
</reference>
<dbReference type="InterPro" id="IPR016187">
    <property type="entry name" value="CTDL_fold"/>
</dbReference>